<keyword evidence="1" id="KW-0808">Transferase</keyword>
<dbReference type="AlphaFoldDB" id="A0A699JAU5"/>
<gene>
    <name evidence="1" type="ORF">Tci_597082</name>
</gene>
<protein>
    <submittedName>
        <fullName evidence="1">Xylulose kinase-1</fullName>
    </submittedName>
</protein>
<sequence length="160" mass="18320">MLLLELIFPFPCELRTSPGVPLNLDNRYTTGPQPFDLTIHNLYRYVVPADNILQLVLVGYVIPTGRVVSLGSKDLSRVGSNKWTRRDRDRRVIILPLTNAEEHIAVQRESKTRTNSLQSISDDHVVNFHYMDDARDIWNAVKARFGGNAESKKMRKSMLK</sequence>
<reference evidence="1" key="1">
    <citation type="journal article" date="2019" name="Sci. Rep.">
        <title>Draft genome of Tanacetum cinerariifolium, the natural source of mosquito coil.</title>
        <authorList>
            <person name="Yamashiro T."/>
            <person name="Shiraishi A."/>
            <person name="Satake H."/>
            <person name="Nakayama K."/>
        </authorList>
    </citation>
    <scope>NUCLEOTIDE SEQUENCE</scope>
</reference>
<keyword evidence="1" id="KW-0418">Kinase</keyword>
<accession>A0A699JAU5</accession>
<comment type="caution">
    <text evidence="1">The sequence shown here is derived from an EMBL/GenBank/DDBJ whole genome shotgun (WGS) entry which is preliminary data.</text>
</comment>
<organism evidence="1">
    <name type="scientific">Tanacetum cinerariifolium</name>
    <name type="common">Dalmatian daisy</name>
    <name type="synonym">Chrysanthemum cinerariifolium</name>
    <dbReference type="NCBI Taxonomy" id="118510"/>
    <lineage>
        <taxon>Eukaryota</taxon>
        <taxon>Viridiplantae</taxon>
        <taxon>Streptophyta</taxon>
        <taxon>Embryophyta</taxon>
        <taxon>Tracheophyta</taxon>
        <taxon>Spermatophyta</taxon>
        <taxon>Magnoliopsida</taxon>
        <taxon>eudicotyledons</taxon>
        <taxon>Gunneridae</taxon>
        <taxon>Pentapetalae</taxon>
        <taxon>asterids</taxon>
        <taxon>campanulids</taxon>
        <taxon>Asterales</taxon>
        <taxon>Asteraceae</taxon>
        <taxon>Asteroideae</taxon>
        <taxon>Anthemideae</taxon>
        <taxon>Anthemidinae</taxon>
        <taxon>Tanacetum</taxon>
    </lineage>
</organism>
<name>A0A699JAU5_TANCI</name>
<proteinExistence type="predicted"/>
<dbReference type="GO" id="GO:0016301">
    <property type="term" value="F:kinase activity"/>
    <property type="evidence" value="ECO:0007669"/>
    <property type="project" value="UniProtKB-KW"/>
</dbReference>
<dbReference type="EMBL" id="BKCJ010392714">
    <property type="protein sequence ID" value="GFA25110.1"/>
    <property type="molecule type" value="Genomic_DNA"/>
</dbReference>
<evidence type="ECO:0000313" key="1">
    <source>
        <dbReference type="EMBL" id="GFA25110.1"/>
    </source>
</evidence>